<dbReference type="EMBL" id="QJKJ01001428">
    <property type="protein sequence ID" value="RDY07628.1"/>
    <property type="molecule type" value="Genomic_DNA"/>
</dbReference>
<keyword evidence="2" id="KW-1185">Reference proteome</keyword>
<evidence type="ECO:0000313" key="1">
    <source>
        <dbReference type="EMBL" id="RDY07628.1"/>
    </source>
</evidence>
<proteinExistence type="predicted"/>
<dbReference type="Proteomes" id="UP000257109">
    <property type="component" value="Unassembled WGS sequence"/>
</dbReference>
<gene>
    <name evidence="1" type="ORF">CR513_08223</name>
</gene>
<protein>
    <submittedName>
        <fullName evidence="1">Uncharacterized protein</fullName>
    </submittedName>
</protein>
<reference evidence="1" key="1">
    <citation type="submission" date="2018-05" db="EMBL/GenBank/DDBJ databases">
        <title>Draft genome of Mucuna pruriens seed.</title>
        <authorList>
            <person name="Nnadi N.E."/>
            <person name="Vos R."/>
            <person name="Hasami M.H."/>
            <person name="Devisetty U.K."/>
            <person name="Aguiy J.C."/>
        </authorList>
    </citation>
    <scope>NUCLEOTIDE SEQUENCE [LARGE SCALE GENOMIC DNA]</scope>
    <source>
        <strain evidence="1">JCA_2017</strain>
    </source>
</reference>
<comment type="caution">
    <text evidence="1">The sequence shown here is derived from an EMBL/GenBank/DDBJ whole genome shotgun (WGS) entry which is preliminary data.</text>
</comment>
<evidence type="ECO:0000313" key="2">
    <source>
        <dbReference type="Proteomes" id="UP000257109"/>
    </source>
</evidence>
<accession>A0A371HXV7</accession>
<dbReference type="AlphaFoldDB" id="A0A371HXV7"/>
<feature type="non-terminal residue" evidence="1">
    <location>
        <position position="1"/>
    </location>
</feature>
<sequence length="211" mass="24201">MASSRSNECKTNVWVVAECMTKSKSSSSLHSLDPEIDKTLNRIRKTKNIHVGNNSSSFNSISKFDMCEYKRDITDNPLYELEPMENNNRILKELVTPNMLYQPWCIQYPQLEPAQSYELKSRLIRLLPKFHGLTGVPRGLFHDEATRDPIRLYQDKGIPIRSRWSNKGLVVPAAGHVRHIGRHEAPVLGEILPSIQDYDHSEGDMWNQATL</sequence>
<organism evidence="1 2">
    <name type="scientific">Mucuna pruriens</name>
    <name type="common">Velvet bean</name>
    <name type="synonym">Dolichos pruriens</name>
    <dbReference type="NCBI Taxonomy" id="157652"/>
    <lineage>
        <taxon>Eukaryota</taxon>
        <taxon>Viridiplantae</taxon>
        <taxon>Streptophyta</taxon>
        <taxon>Embryophyta</taxon>
        <taxon>Tracheophyta</taxon>
        <taxon>Spermatophyta</taxon>
        <taxon>Magnoliopsida</taxon>
        <taxon>eudicotyledons</taxon>
        <taxon>Gunneridae</taxon>
        <taxon>Pentapetalae</taxon>
        <taxon>rosids</taxon>
        <taxon>fabids</taxon>
        <taxon>Fabales</taxon>
        <taxon>Fabaceae</taxon>
        <taxon>Papilionoideae</taxon>
        <taxon>50 kb inversion clade</taxon>
        <taxon>NPAAA clade</taxon>
        <taxon>indigoferoid/millettioid clade</taxon>
        <taxon>Phaseoleae</taxon>
        <taxon>Mucuna</taxon>
    </lineage>
</organism>
<name>A0A371HXV7_MUCPR</name>